<feature type="region of interest" description="Disordered" evidence="1">
    <location>
        <begin position="1929"/>
        <end position="1954"/>
    </location>
</feature>
<name>A0A8B6DLA8_MYTGA</name>
<evidence type="ECO:0000256" key="1">
    <source>
        <dbReference type="SAM" id="MobiDB-lite"/>
    </source>
</evidence>
<evidence type="ECO:0000313" key="2">
    <source>
        <dbReference type="EMBL" id="VDI20946.1"/>
    </source>
</evidence>
<feature type="compositionally biased region" description="Polar residues" evidence="1">
    <location>
        <begin position="1480"/>
        <end position="1491"/>
    </location>
</feature>
<dbReference type="InterPro" id="IPR006594">
    <property type="entry name" value="LisH"/>
</dbReference>
<keyword evidence="3" id="KW-1185">Reference proteome</keyword>
<feature type="compositionally biased region" description="Polar residues" evidence="1">
    <location>
        <begin position="1225"/>
        <end position="1238"/>
    </location>
</feature>
<sequence length="2123" mass="232278">MDTTTSHFLPSEIARLVLGFLESEGYMSTYKTFMKECIHLQEYVALMKRGRHYPLTISGFTLIQIIEKFAQFYLVDVNNQKVGLNALWNQLDSVTACLKRATLNKNLRVEGCSQTSRTRRANVIAKYGVNEKGDSGKTSGVSASGLKISSQRSQKIIQNRTIASIESSNERIPVPINTLLVVKDTFSNTNESENEKLLPVVQSQEKLSSNNRTQILILKSPSKTVKPSHTSLHVNSPSAISSTYSTNEILQTNNSISITSSNIGDDQGVIKSSEIVPTIINSVQTNCVPSEKDNLSSHVDDDNGAGFHDDMECDTQLSPLPQSLSNNVNIEKDISREVMQSSVCDRTSKENLAPCETGNQNIHSVCDVGSKENLAPCETGYQNNHSVCDVGSKENLTTNDSINKANQIALNVNDAEILKVCDKTDGENLTLACENLLSSGITIPVCDKLNRGSLSTERTNTDVPPSPLQAQNNRDISVASSKPNDTVSENRTTDIVLFRNSQVQEATEDIVVDRVPDVQTEYAVTAVPVTPRKVVPPNDLPIMKTPGKKIREYGLQGQGKSPRRKRPPKRKSHGDKITERRSSLPHLNDSSNSNDGSLHDSFPTQFLEQLLNNPLLHERLAENINKTINCSDLSKTQNLSDVILMQDTSQKSGAGTPKPSTSLEDILDPHETQMTGDQINDVIDMTKGDAVFDSLFKLFHEDSRVGSCSSDNKQDEVHSMVSTVSPLLAVTTANYLTSDNTTINSAFKPINNAECDFAPSFPIVTTKTRFEKSFENKYVSEDSINAVLQNYSSVHTRTLNTPTDFSVISNMTSSSVHTSTSSCIKPTVTISTSSRLKLASQSTFVTSTSGSVVCLQPSPSTVLNQESIEPEVVNQSGSSKCLLKSSVSLTSDQNLVSSASNYPLSSASIICSPSYITDPASNNISSTISTPSNQSIPVTKGSNPVSKSTSYITFVKGVAATENSSTPVGQRASPLTVQMEDTTETFKGLPSDVKQLFSSFEENLSELSKSQEEANVLHTNGNTRSLRKNKKVSPKTPSNRNNKKVSPKSQKKSSKSKSKKDCQQKEDLASVPNAESEVELPSQHVVLSESNITKKSPKNSKKSSPSSKNEKNIPVKKDSKNSTAKSKDIRSPIAGKPKEKKLTPRPQIRCNPLKPKNDNKGTKSPHLITTLASKWSSDLSALIKIASPEKVKKDCVQEKINEIPTGITQAPTGRKKGGTPIRTPSAKSGNNSRKTPSSNRKKSDVNKQTSQSEPQTFLCSISPTSKDFRHVPLKNTSTIEEKTPSGIIKLGPSCLGRVLKMNTHFSECTNAVIIPENVPTSSKNLAPNGKSSKIRMNKRTISPLPIAPILSMPTLDGNSNDHFMLNEPIVLTPTVQRVTAHVADENEMGQILKASTDVMHARTPPSKFDNIIYTPNSDYLESPVKQVSGDRMNIVQPITTPNLNGIPNSPPVQAIYTATPISDFVGAQNVHIRPLDFDAKSNSSPLSVNNGKQKQRKQKQNVTQSKRGKKPAKSAMVMKQIIPDVIAIDSGNETENDARIYPTRDILTPKIKSNKRTADEPMGPSSVVNFSAMSSVNIVTKDTSIYRPVSETKSVNFSAISRLNIGQKDISIYRQLSETESEDGNSAGFQRKQQENVTIVQGDKVNNFISTDDDLIPDACGNVHMNNGQVMNVRPHSTDIIIQIPLKDGQNQNSSQNFNVRPVQTKSRNSSQSFGDRPVQTESQASVQSQIPMQGHLHNELPIRARTPVEQLASDYQGFNVSPSCQKFIGQFGLNPKNDKFLGKPLNTHINLKNSVDRKTTSSSKASSPGKLRNITPKPSVGIGNIDGSPLMPVFYDIHLTKDSSNDTCSSEVEQINTMAKRADMNMMNKSGCKTTAVEKLVKSQCSDNELSTGSSDIDVEGDWENPWKNISGDVSDTTLVNSPNVTVHEKRTSVDENSPNKTISNKDPVSSQITSKPVTFKSHGETEAICSSSQNTHVTGKYIMTPPKKRITASMKCGSGLYFVSTNEQKNTEASEKVSKTKRTPKKTLSEFTNLRRSPRLSSTPQSCGKSPQLLDKVKRNLTNIQEDGNCNRIQIGSKRPRDESEDNRKDTESKPKSRKLKTPVDLKKLNVDKFLTKLYKS</sequence>
<accession>A0A8B6DLA8</accession>
<gene>
    <name evidence="2" type="ORF">MGAL_10B020033</name>
</gene>
<evidence type="ECO:0000313" key="3">
    <source>
        <dbReference type="Proteomes" id="UP000596742"/>
    </source>
</evidence>
<feature type="compositionally biased region" description="Basic residues" evidence="1">
    <location>
        <begin position="561"/>
        <end position="573"/>
    </location>
</feature>
<dbReference type="PROSITE" id="PS50896">
    <property type="entry name" value="LISH"/>
    <property type="match status" value="1"/>
</dbReference>
<feature type="region of interest" description="Disordered" evidence="1">
    <location>
        <begin position="1794"/>
        <end position="1824"/>
    </location>
</feature>
<feature type="compositionally biased region" description="Basic and acidic residues" evidence="1">
    <location>
        <begin position="2081"/>
        <end position="2097"/>
    </location>
</feature>
<feature type="compositionally biased region" description="Basic and acidic residues" evidence="1">
    <location>
        <begin position="1059"/>
        <end position="1068"/>
    </location>
</feature>
<feature type="compositionally biased region" description="Basic and acidic residues" evidence="1">
    <location>
        <begin position="1108"/>
        <end position="1142"/>
    </location>
</feature>
<feature type="compositionally biased region" description="Polar residues" evidence="1">
    <location>
        <begin position="2037"/>
        <end position="2051"/>
    </location>
</feature>
<feature type="region of interest" description="Disordered" evidence="1">
    <location>
        <begin position="454"/>
        <end position="488"/>
    </location>
</feature>
<feature type="compositionally biased region" description="Polar residues" evidence="1">
    <location>
        <begin position="1246"/>
        <end position="1261"/>
    </location>
</feature>
<feature type="compositionally biased region" description="Basic and acidic residues" evidence="1">
    <location>
        <begin position="2011"/>
        <end position="2020"/>
    </location>
</feature>
<feature type="region of interest" description="Disordered" evidence="1">
    <location>
        <begin position="2068"/>
        <end position="2106"/>
    </location>
</feature>
<feature type="region of interest" description="Disordered" evidence="1">
    <location>
        <begin position="1477"/>
        <end position="1514"/>
    </location>
</feature>
<feature type="region of interest" description="Disordered" evidence="1">
    <location>
        <begin position="1687"/>
        <end position="1730"/>
    </location>
</feature>
<dbReference type="EMBL" id="UYJE01003626">
    <property type="protein sequence ID" value="VDI20946.1"/>
    <property type="molecule type" value="Genomic_DNA"/>
</dbReference>
<proteinExistence type="predicted"/>
<feature type="compositionally biased region" description="Low complexity" evidence="1">
    <location>
        <begin position="586"/>
        <end position="601"/>
    </location>
</feature>
<organism evidence="2 3">
    <name type="scientific">Mytilus galloprovincialis</name>
    <name type="common">Mediterranean mussel</name>
    <dbReference type="NCBI Taxonomy" id="29158"/>
    <lineage>
        <taxon>Eukaryota</taxon>
        <taxon>Metazoa</taxon>
        <taxon>Spiralia</taxon>
        <taxon>Lophotrochozoa</taxon>
        <taxon>Mollusca</taxon>
        <taxon>Bivalvia</taxon>
        <taxon>Autobranchia</taxon>
        <taxon>Pteriomorphia</taxon>
        <taxon>Mytilida</taxon>
        <taxon>Mytiloidea</taxon>
        <taxon>Mytilidae</taxon>
        <taxon>Mytilinae</taxon>
        <taxon>Mytilus</taxon>
    </lineage>
</organism>
<feature type="compositionally biased region" description="Polar residues" evidence="1">
    <location>
        <begin position="1689"/>
        <end position="1730"/>
    </location>
</feature>
<comment type="caution">
    <text evidence="2">The sequence shown here is derived from an EMBL/GenBank/DDBJ whole genome shotgun (WGS) entry which is preliminary data.</text>
</comment>
<evidence type="ECO:0008006" key="4">
    <source>
        <dbReference type="Google" id="ProtNLM"/>
    </source>
</evidence>
<feature type="region of interest" description="Disordered" evidence="1">
    <location>
        <begin position="2009"/>
        <end position="2030"/>
    </location>
</feature>
<feature type="region of interest" description="Disordered" evidence="1">
    <location>
        <begin position="532"/>
        <end position="601"/>
    </location>
</feature>
<feature type="region of interest" description="Disordered" evidence="1">
    <location>
        <begin position="1202"/>
        <end position="1261"/>
    </location>
</feature>
<dbReference type="Proteomes" id="UP000596742">
    <property type="component" value="Unassembled WGS sequence"/>
</dbReference>
<reference evidence="2" key="1">
    <citation type="submission" date="2018-11" db="EMBL/GenBank/DDBJ databases">
        <authorList>
            <person name="Alioto T."/>
            <person name="Alioto T."/>
        </authorList>
    </citation>
    <scope>NUCLEOTIDE SEQUENCE</scope>
</reference>
<protein>
    <recommendedName>
        <fullName evidence="4">LisH domain-containing protein</fullName>
    </recommendedName>
</protein>
<dbReference type="SMART" id="SM00667">
    <property type="entry name" value="LisH"/>
    <property type="match status" value="1"/>
</dbReference>
<feature type="compositionally biased region" description="Polar residues" evidence="1">
    <location>
        <begin position="1936"/>
        <end position="1954"/>
    </location>
</feature>
<feature type="compositionally biased region" description="Basic residues" evidence="1">
    <location>
        <begin position="1041"/>
        <end position="1058"/>
    </location>
</feature>
<dbReference type="OrthoDB" id="6287635at2759"/>
<feature type="region of interest" description="Disordered" evidence="1">
    <location>
        <begin position="1008"/>
        <end position="1165"/>
    </location>
</feature>
<feature type="region of interest" description="Disordered" evidence="1">
    <location>
        <begin position="2037"/>
        <end position="2056"/>
    </location>
</feature>